<protein>
    <submittedName>
        <fullName evidence="1">Uncharacterized protein</fullName>
    </submittedName>
</protein>
<dbReference type="OMA" id="WGTSTHR"/>
<dbReference type="AlphaFoldDB" id="G0UBH4"/>
<dbReference type="VEuPathDB" id="TriTrypDB:TvY486_1106540"/>
<dbReference type="EMBL" id="HE573027">
    <property type="protein sequence ID" value="CCC53170.1"/>
    <property type="molecule type" value="Genomic_DNA"/>
</dbReference>
<accession>G0UBH4</accession>
<reference evidence="1" key="1">
    <citation type="journal article" date="2012" name="Proc. Natl. Acad. Sci. U.S.A.">
        <title>Antigenic diversity is generated by distinct evolutionary mechanisms in African trypanosome species.</title>
        <authorList>
            <person name="Jackson A.P."/>
            <person name="Berry A."/>
            <person name="Aslett M."/>
            <person name="Allison H.C."/>
            <person name="Burton P."/>
            <person name="Vavrova-Anderson J."/>
            <person name="Brown R."/>
            <person name="Browne H."/>
            <person name="Corton N."/>
            <person name="Hauser H."/>
            <person name="Gamble J."/>
            <person name="Gilderthorp R."/>
            <person name="Marcello L."/>
            <person name="McQuillan J."/>
            <person name="Otto T.D."/>
            <person name="Quail M.A."/>
            <person name="Sanders M.J."/>
            <person name="van Tonder A."/>
            <person name="Ginger M.L."/>
            <person name="Field M.C."/>
            <person name="Barry J.D."/>
            <person name="Hertz-Fowler C."/>
            <person name="Berriman M."/>
        </authorList>
    </citation>
    <scope>NUCLEOTIDE SEQUENCE</scope>
    <source>
        <strain evidence="1">Y486</strain>
    </source>
</reference>
<proteinExistence type="predicted"/>
<gene>
    <name evidence="1" type="ORF">TVY486_1106540</name>
</gene>
<sequence length="178" mass="19252">MAVSLVKVMLRLLDIPEESRLCEKILHSAGLLVAVSEAGDGVLEPVELAELWSPLLERRKVAERQVAALWIAAKFWGSSLQRTSLSTLVADLLCHHNSLNASSRDLDVVRDADQNGTDRDLGEVASAKSCCGGSSESLDLCGAGWRGTLETIDRLCKTEVELLRRHNFVVPGACLGMA</sequence>
<name>G0UBH4_TRYVY</name>
<evidence type="ECO:0000313" key="1">
    <source>
        <dbReference type="EMBL" id="CCC53170.1"/>
    </source>
</evidence>
<organism evidence="1">
    <name type="scientific">Trypanosoma vivax (strain Y486)</name>
    <dbReference type="NCBI Taxonomy" id="1055687"/>
    <lineage>
        <taxon>Eukaryota</taxon>
        <taxon>Discoba</taxon>
        <taxon>Euglenozoa</taxon>
        <taxon>Kinetoplastea</taxon>
        <taxon>Metakinetoplastina</taxon>
        <taxon>Trypanosomatida</taxon>
        <taxon>Trypanosomatidae</taxon>
        <taxon>Trypanosoma</taxon>
        <taxon>Duttonella</taxon>
    </lineage>
</organism>